<dbReference type="SUPFAM" id="SSF53092">
    <property type="entry name" value="Creatinase/prolidase N-terminal domain"/>
    <property type="match status" value="2"/>
</dbReference>
<feature type="domain" description="Peptidase M24" evidence="4">
    <location>
        <begin position="310"/>
        <end position="521"/>
    </location>
</feature>
<comment type="similarity">
    <text evidence="1">Belongs to the peptidase M24B family.</text>
</comment>
<dbReference type="InterPro" id="IPR032416">
    <property type="entry name" value="Peptidase_M24_C"/>
</dbReference>
<dbReference type="eggNOG" id="COG0006">
    <property type="taxonomic scope" value="Bacteria"/>
</dbReference>
<dbReference type="GO" id="GO:0005737">
    <property type="term" value="C:cytoplasm"/>
    <property type="evidence" value="ECO:0007669"/>
    <property type="project" value="UniProtKB-ARBA"/>
</dbReference>
<evidence type="ECO:0000259" key="5">
    <source>
        <dbReference type="Pfam" id="PF01321"/>
    </source>
</evidence>
<dbReference type="Gene3D" id="3.40.350.10">
    <property type="entry name" value="Creatinase/prolidase N-terminal domain"/>
    <property type="match status" value="2"/>
</dbReference>
<keyword evidence="2" id="KW-0479">Metal-binding</keyword>
<dbReference type="GO" id="GO:0046872">
    <property type="term" value="F:metal ion binding"/>
    <property type="evidence" value="ECO:0007669"/>
    <property type="project" value="UniProtKB-KW"/>
</dbReference>
<dbReference type="InterPro" id="IPR029149">
    <property type="entry name" value="Creatin/AminoP/Spt16_N"/>
</dbReference>
<keyword evidence="7" id="KW-0645">Protease</keyword>
<dbReference type="SUPFAM" id="SSF55920">
    <property type="entry name" value="Creatinase/aminopeptidase"/>
    <property type="match status" value="1"/>
</dbReference>
<dbReference type="PANTHER" id="PTHR43763:SF6">
    <property type="entry name" value="XAA-PRO AMINOPEPTIDASE 1"/>
    <property type="match status" value="1"/>
</dbReference>
<dbReference type="InterPro" id="IPR000587">
    <property type="entry name" value="Creatinase_N"/>
</dbReference>
<dbReference type="Pfam" id="PF00557">
    <property type="entry name" value="Peptidase_M24"/>
    <property type="match status" value="1"/>
</dbReference>
<sequence length="591" mass="66860">MNVQERIKALRELMQQHNIDAWIAPSADPHQSEYPAECWKSRAWISGFTGSAGTVVITQKKAGLWTDSRYYLQADRELAGSGIALFKIGQPDTPSYSDWLAQELREHAVIGFDGQIFSAAQGEQLQKAVSAKQIQLVYQQDLIAQIWQDRPAMPAKPVMMLELEFAGESRASKVARIRERLQRAGSDAHFISALDDIAWMFNIRGSDVEYNPVTIAYTYISQDEVRLFIDSTKLSAEVQATLRRDNVVFSEYEEVWAFLQKLPQGTRILIDPEKTSLAVKDVLSQHCTIKEEQNIAFTLKAQKNEIEVQGIRHAHVRDGVAMVKWLYWLDQHIDKEEYTEYTVVNSLHDLRSQQQHFQGLSFHPIAGYQANAALCHYRPEPKTALKIRPEGILLVDSGGQYLDGTTDITRTIALSAPTAQQKQDFTLVLKGNIALSLAKFPKGTTGAQLDILARQALWNHGCNYGHGTGHGIGHFLNVHEGPQRIHVNNYVPLELGMVCSNEPGLYRTDQYGIRIENTIVVVPAETTEFDTFYQFETVSLCPIDLDLIEASLLSQAERAWLNAYHQRVYDTLSPFLNKEECAWLRRETRAI</sequence>
<dbReference type="CDD" id="cd01085">
    <property type="entry name" value="APP"/>
    <property type="match status" value="1"/>
</dbReference>
<dbReference type="PANTHER" id="PTHR43763">
    <property type="entry name" value="XAA-PRO AMINOPEPTIDASE 1"/>
    <property type="match status" value="1"/>
</dbReference>
<dbReference type="GO" id="GO:0070006">
    <property type="term" value="F:metalloaminopeptidase activity"/>
    <property type="evidence" value="ECO:0007669"/>
    <property type="project" value="InterPro"/>
</dbReference>
<evidence type="ECO:0000313" key="7">
    <source>
        <dbReference type="EMBL" id="GAK55228.1"/>
    </source>
</evidence>
<evidence type="ECO:0000313" key="8">
    <source>
        <dbReference type="Proteomes" id="UP000030661"/>
    </source>
</evidence>
<protein>
    <submittedName>
        <fullName evidence="7">Putative aminopeptidase</fullName>
    </submittedName>
</protein>
<evidence type="ECO:0000259" key="4">
    <source>
        <dbReference type="Pfam" id="PF00557"/>
    </source>
</evidence>
<evidence type="ECO:0000256" key="2">
    <source>
        <dbReference type="ARBA" id="ARBA00022723"/>
    </source>
</evidence>
<dbReference type="EMBL" id="DF820463">
    <property type="protein sequence ID" value="GAK55228.1"/>
    <property type="molecule type" value="Genomic_DNA"/>
</dbReference>
<dbReference type="AlphaFoldDB" id="A0A0S6W9U3"/>
<name>A0A0S6W9U3_VECG1</name>
<dbReference type="Gene3D" id="3.90.230.10">
    <property type="entry name" value="Creatinase/methionine aminopeptidase superfamily"/>
    <property type="match status" value="1"/>
</dbReference>
<dbReference type="STRING" id="1499967.U27_02060"/>
<dbReference type="Pfam" id="PF16188">
    <property type="entry name" value="Peptidase_M24_C"/>
    <property type="match status" value="1"/>
</dbReference>
<dbReference type="InterPro" id="IPR033740">
    <property type="entry name" value="Pept_M24B"/>
</dbReference>
<dbReference type="HOGENOM" id="CLU_011781_2_4_0"/>
<reference evidence="7 8" key="1">
    <citation type="journal article" date="2015" name="PeerJ">
        <title>First genomic representation of candidate bacterial phylum KSB3 points to enhanced environmental sensing as a trigger of wastewater bulking.</title>
        <authorList>
            <person name="Sekiguchi Y."/>
            <person name="Ohashi A."/>
            <person name="Parks D.H."/>
            <person name="Yamauchi T."/>
            <person name="Tyson G.W."/>
            <person name="Hugenholtz P."/>
        </authorList>
    </citation>
    <scope>NUCLEOTIDE SEQUENCE [LARGE SCALE GENOMIC DNA]</scope>
</reference>
<feature type="domain" description="Peptidase M24 C-terminal" evidence="6">
    <location>
        <begin position="532"/>
        <end position="591"/>
    </location>
</feature>
<accession>A0A0S6W9U3</accession>
<dbReference type="Pfam" id="PF01321">
    <property type="entry name" value="Creatinase_N"/>
    <property type="match status" value="1"/>
</dbReference>
<dbReference type="InterPro" id="IPR036005">
    <property type="entry name" value="Creatinase/aminopeptidase-like"/>
</dbReference>
<dbReference type="Pfam" id="PF16189">
    <property type="entry name" value="Creatinase_N_2"/>
    <property type="match status" value="1"/>
</dbReference>
<dbReference type="FunFam" id="3.40.350.10:FF:000003">
    <property type="entry name" value="Xaa-pro aminopeptidase P"/>
    <property type="match status" value="1"/>
</dbReference>
<dbReference type="InterPro" id="IPR050422">
    <property type="entry name" value="X-Pro_aminopeptidase_P"/>
</dbReference>
<keyword evidence="7" id="KW-0031">Aminopeptidase</keyword>
<feature type="domain" description="Creatinase N-terminal" evidence="5">
    <location>
        <begin position="6"/>
        <end position="143"/>
    </location>
</feature>
<dbReference type="Proteomes" id="UP000030661">
    <property type="component" value="Unassembled WGS sequence"/>
</dbReference>
<keyword evidence="3" id="KW-0378">Hydrolase</keyword>
<evidence type="ECO:0000256" key="1">
    <source>
        <dbReference type="ARBA" id="ARBA00008766"/>
    </source>
</evidence>
<proteinExistence type="inferred from homology"/>
<gene>
    <name evidence="7" type="ORF">U27_02060</name>
</gene>
<evidence type="ECO:0000259" key="6">
    <source>
        <dbReference type="Pfam" id="PF16188"/>
    </source>
</evidence>
<evidence type="ECO:0000256" key="3">
    <source>
        <dbReference type="ARBA" id="ARBA00022801"/>
    </source>
</evidence>
<keyword evidence="8" id="KW-1185">Reference proteome</keyword>
<dbReference type="InterPro" id="IPR000994">
    <property type="entry name" value="Pept_M24"/>
</dbReference>
<dbReference type="FunFam" id="3.90.230.10:FF:000009">
    <property type="entry name" value="xaa-Pro aminopeptidase 2"/>
    <property type="match status" value="1"/>
</dbReference>
<organism evidence="7 8">
    <name type="scientific">Vecturithrix granuli</name>
    <dbReference type="NCBI Taxonomy" id="1499967"/>
    <lineage>
        <taxon>Bacteria</taxon>
        <taxon>Candidatus Moduliflexota</taxon>
        <taxon>Candidatus Vecturitrichia</taxon>
        <taxon>Candidatus Vecturitrichales</taxon>
        <taxon>Candidatus Vecturitrichaceae</taxon>
        <taxon>Candidatus Vecturithrix</taxon>
    </lineage>
</organism>